<dbReference type="InterPro" id="IPR007455">
    <property type="entry name" value="Serglycin"/>
</dbReference>
<evidence type="ECO:0000313" key="3">
    <source>
        <dbReference type="Proteomes" id="UP000645828"/>
    </source>
</evidence>
<sequence length="130" mass="14693">MAICLFLIFYNCSLVWRARYQWVCCSPDSSSANCIDKKGLMFNLLLGNDVFPLFEDYFGSGPGSGSGNGFLTEIEQEYKPVDENCVCVCVCVCFNNFRTLKRNLPSDNQDLGQDGPEKRILLYKREGFPS</sequence>
<evidence type="ECO:0000313" key="2">
    <source>
        <dbReference type="EMBL" id="CAD7678206.1"/>
    </source>
</evidence>
<evidence type="ECO:0000256" key="1">
    <source>
        <dbReference type="SAM" id="SignalP"/>
    </source>
</evidence>
<dbReference type="AlphaFoldDB" id="A0A811YLA4"/>
<dbReference type="EMBL" id="CAJHUB010000680">
    <property type="protein sequence ID" value="CAD7678206.1"/>
    <property type="molecule type" value="Genomic_DNA"/>
</dbReference>
<comment type="caution">
    <text evidence="2">The sequence shown here is derived from an EMBL/GenBank/DDBJ whole genome shotgun (WGS) entry which is preliminary data.</text>
</comment>
<accession>A0A811YLA4</accession>
<keyword evidence="1" id="KW-0732">Signal</keyword>
<feature type="chain" id="PRO_5032551740" evidence="1">
    <location>
        <begin position="18"/>
        <end position="130"/>
    </location>
</feature>
<keyword evidence="3" id="KW-1185">Reference proteome</keyword>
<protein>
    <submittedName>
        <fullName evidence="2">(raccoon dog) hypothetical protein</fullName>
    </submittedName>
</protein>
<organism evidence="2 3">
    <name type="scientific">Nyctereutes procyonoides</name>
    <name type="common">Raccoon dog</name>
    <name type="synonym">Canis procyonoides</name>
    <dbReference type="NCBI Taxonomy" id="34880"/>
    <lineage>
        <taxon>Eukaryota</taxon>
        <taxon>Metazoa</taxon>
        <taxon>Chordata</taxon>
        <taxon>Craniata</taxon>
        <taxon>Vertebrata</taxon>
        <taxon>Euteleostomi</taxon>
        <taxon>Mammalia</taxon>
        <taxon>Eutheria</taxon>
        <taxon>Laurasiatheria</taxon>
        <taxon>Carnivora</taxon>
        <taxon>Caniformia</taxon>
        <taxon>Canidae</taxon>
        <taxon>Nyctereutes</taxon>
    </lineage>
</organism>
<proteinExistence type="predicted"/>
<reference evidence="2" key="1">
    <citation type="submission" date="2020-12" db="EMBL/GenBank/DDBJ databases">
        <authorList>
            <consortium name="Molecular Ecology Group"/>
        </authorList>
    </citation>
    <scope>NUCLEOTIDE SEQUENCE</scope>
    <source>
        <strain evidence="2">TBG_1078</strain>
    </source>
</reference>
<feature type="signal peptide" evidence="1">
    <location>
        <begin position="1"/>
        <end position="17"/>
    </location>
</feature>
<dbReference type="Pfam" id="PF04360">
    <property type="entry name" value="Serglycin"/>
    <property type="match status" value="2"/>
</dbReference>
<name>A0A811YLA4_NYCPR</name>
<dbReference type="Proteomes" id="UP000645828">
    <property type="component" value="Unassembled WGS sequence"/>
</dbReference>
<gene>
    <name evidence="2" type="ORF">NYPRO_LOCUS11004</name>
</gene>